<proteinExistence type="predicted"/>
<reference evidence="1" key="1">
    <citation type="submission" date="2016-04" db="EMBL/GenBank/DDBJ databases">
        <authorList>
            <person name="Evans L.H."/>
            <person name="Alamgir A."/>
            <person name="Owens N."/>
            <person name="Weber N.D."/>
            <person name="Virtaneva K."/>
            <person name="Barbian K."/>
            <person name="Babar A."/>
            <person name="Rosenke K."/>
        </authorList>
    </citation>
    <scope>NUCLEOTIDE SEQUENCE</scope>
    <source>
        <strain evidence="1">86</strain>
    </source>
</reference>
<sequence>MCPSENSFVAWILPKNNFLRQQFFSAVRERHGGKQKAPSASRSEGRAAQALNAMAMLSRPW</sequence>
<evidence type="ECO:0000313" key="1">
    <source>
        <dbReference type="EMBL" id="SBV95644.1"/>
    </source>
</evidence>
<gene>
    <name evidence="1" type="ORF">KL86DPRO_10905</name>
</gene>
<protein>
    <submittedName>
        <fullName evidence="1">Uncharacterized protein</fullName>
    </submittedName>
</protein>
<name>A0A212J854_9DELT</name>
<accession>A0A212J854</accession>
<dbReference type="EMBL" id="FLUQ01000001">
    <property type="protein sequence ID" value="SBV95644.1"/>
    <property type="molecule type" value="Genomic_DNA"/>
</dbReference>
<organism evidence="1">
    <name type="scientific">uncultured delta proteobacterium</name>
    <dbReference type="NCBI Taxonomy" id="34034"/>
    <lineage>
        <taxon>Bacteria</taxon>
        <taxon>Deltaproteobacteria</taxon>
        <taxon>environmental samples</taxon>
    </lineage>
</organism>
<dbReference type="AlphaFoldDB" id="A0A212J854"/>